<keyword evidence="4 6" id="KW-0472">Membrane</keyword>
<keyword evidence="8" id="KW-1185">Reference proteome</keyword>
<feature type="transmembrane region" description="Helical" evidence="6">
    <location>
        <begin position="541"/>
        <end position="559"/>
    </location>
</feature>
<reference evidence="7" key="2">
    <citation type="submission" date="2023-05" db="EMBL/GenBank/DDBJ databases">
        <authorList>
            <consortium name="Lawrence Berkeley National Laboratory"/>
            <person name="Steindorff A."/>
            <person name="Hensen N."/>
            <person name="Bonometti L."/>
            <person name="Westerberg I."/>
            <person name="Brannstrom I.O."/>
            <person name="Guillou S."/>
            <person name="Cros-Aarteil S."/>
            <person name="Calhoun S."/>
            <person name="Haridas S."/>
            <person name="Kuo A."/>
            <person name="Mondo S."/>
            <person name="Pangilinan J."/>
            <person name="Riley R."/>
            <person name="Labutti K."/>
            <person name="Andreopoulos B."/>
            <person name="Lipzen A."/>
            <person name="Chen C."/>
            <person name="Yanf M."/>
            <person name="Daum C."/>
            <person name="Ng V."/>
            <person name="Clum A."/>
            <person name="Ohm R."/>
            <person name="Martin F."/>
            <person name="Silar P."/>
            <person name="Natvig D."/>
            <person name="Lalanne C."/>
            <person name="Gautier V."/>
            <person name="Ament-Velasquez S.L."/>
            <person name="Kruys A."/>
            <person name="Hutchinson M.I."/>
            <person name="Powell A.J."/>
            <person name="Barry K."/>
            <person name="Miller A.N."/>
            <person name="Grigoriev I.V."/>
            <person name="Debuchy R."/>
            <person name="Gladieux P."/>
            <person name="Thoren M.H."/>
            <person name="Johannesson H."/>
        </authorList>
    </citation>
    <scope>NUCLEOTIDE SEQUENCE</scope>
    <source>
        <strain evidence="7">CBS 103.79</strain>
    </source>
</reference>
<evidence type="ECO:0000256" key="2">
    <source>
        <dbReference type="ARBA" id="ARBA00022692"/>
    </source>
</evidence>
<feature type="transmembrane region" description="Helical" evidence="6">
    <location>
        <begin position="52"/>
        <end position="74"/>
    </location>
</feature>
<dbReference type="PANTHER" id="PTHR31794:SF2">
    <property type="entry name" value="AUXIN EFFLUX TRANSPORTER FAMILY PROTEIN (EUROFUNG)"/>
    <property type="match status" value="1"/>
</dbReference>
<proteinExistence type="predicted"/>
<dbReference type="Pfam" id="PF03547">
    <property type="entry name" value="Mem_trans"/>
    <property type="match status" value="1"/>
</dbReference>
<feature type="region of interest" description="Disordered" evidence="5">
    <location>
        <begin position="236"/>
        <end position="348"/>
    </location>
</feature>
<feature type="transmembrane region" description="Helical" evidence="6">
    <location>
        <begin position="462"/>
        <end position="484"/>
    </location>
</feature>
<dbReference type="GO" id="GO:0016020">
    <property type="term" value="C:membrane"/>
    <property type="evidence" value="ECO:0007669"/>
    <property type="project" value="UniProtKB-SubCell"/>
</dbReference>
<evidence type="ECO:0000256" key="6">
    <source>
        <dbReference type="SAM" id="Phobius"/>
    </source>
</evidence>
<evidence type="ECO:0000313" key="8">
    <source>
        <dbReference type="Proteomes" id="UP001303889"/>
    </source>
</evidence>
<accession>A0AAN6MPP2</accession>
<keyword evidence="3 6" id="KW-1133">Transmembrane helix</keyword>
<feature type="transmembrane region" description="Helical" evidence="6">
    <location>
        <begin position="421"/>
        <end position="442"/>
    </location>
</feature>
<dbReference type="GO" id="GO:0005783">
    <property type="term" value="C:endoplasmic reticulum"/>
    <property type="evidence" value="ECO:0007669"/>
    <property type="project" value="TreeGrafter"/>
</dbReference>
<evidence type="ECO:0000256" key="3">
    <source>
        <dbReference type="ARBA" id="ARBA00022989"/>
    </source>
</evidence>
<name>A0AAN6MPP2_9PEZI</name>
<feature type="transmembrane region" description="Helical" evidence="6">
    <location>
        <begin position="86"/>
        <end position="105"/>
    </location>
</feature>
<feature type="transmembrane region" description="Helical" evidence="6">
    <location>
        <begin position="505"/>
        <end position="529"/>
    </location>
</feature>
<protein>
    <submittedName>
        <fullName evidence="7">Auxin efflux carrier</fullName>
    </submittedName>
</protein>
<feature type="transmembrane region" description="Helical" evidence="6">
    <location>
        <begin position="117"/>
        <end position="138"/>
    </location>
</feature>
<keyword evidence="2 6" id="KW-0812">Transmembrane</keyword>
<dbReference type="GO" id="GO:0055085">
    <property type="term" value="P:transmembrane transport"/>
    <property type="evidence" value="ECO:0007669"/>
    <property type="project" value="InterPro"/>
</dbReference>
<feature type="transmembrane region" description="Helical" evidence="6">
    <location>
        <begin position="580"/>
        <end position="599"/>
    </location>
</feature>
<comment type="subcellular location">
    <subcellularLocation>
        <location evidence="1">Membrane</location>
        <topology evidence="1">Multi-pass membrane protein</topology>
    </subcellularLocation>
</comment>
<evidence type="ECO:0000256" key="5">
    <source>
        <dbReference type="SAM" id="MobiDB-lite"/>
    </source>
</evidence>
<dbReference type="Proteomes" id="UP001303889">
    <property type="component" value="Unassembled WGS sequence"/>
</dbReference>
<sequence length="603" mass="66532">MGLLDIRAPTSLRLAMEAAGEVWDPATMTAPSPFTVFKKKQPHESHPSIDNLVLLVFGAVLEVVCVSLPGYIIARLGHFDADKQKFLANLNVMLFTPCLIFTKLASQLNADKLVELGIIPIIFVIQTFVSWIVSRLVARCFGFNRRASNFVTAMGVFGNSNSLPISLVISLSQTLKGLHWDRIPGDSDDEVAARGILYLLVFQQLGQLVRWSWGYHVLLAPKAKYEEYNTEAIEEGRFNREEMDDDDESQGLLEGVDPLDDDTDGPEHHHRPSSPTHTDDSRVYEPAGRTPVGGSSGASPNDSDDDDDSSSDHPAGPWKSSRKPYSTPFSDANHPHPDPYSGPDSILSFPRIRSLTDEQHPPPPSGLAGLPARLRHRLRKTEHRVAASSRAAALRVWTTLPPPVRIVLTKLARLARRAYHFLWDFMNPPLWAMLIAVFVASVPELQRLFFREGSFMKTSVTSAISSSAGVAVPLILVVLGANLARNTQPSAEEEDPEERRIGTKLLVASLLSRMLLPTLVMAPVLALFAKYVPVSILDDPIFVIVSFLLTGAPSALQLAQICQINNVYEGVMGRILFQSYVIWILPSTLVLVLCAMEVVEWAK</sequence>
<dbReference type="AlphaFoldDB" id="A0AAN6MPP2"/>
<dbReference type="InterPro" id="IPR004776">
    <property type="entry name" value="Mem_transp_PIN-like"/>
</dbReference>
<comment type="caution">
    <text evidence="7">The sequence shown here is derived from an EMBL/GenBank/DDBJ whole genome shotgun (WGS) entry which is preliminary data.</text>
</comment>
<dbReference type="EMBL" id="MU855434">
    <property type="protein sequence ID" value="KAK3903698.1"/>
    <property type="molecule type" value="Genomic_DNA"/>
</dbReference>
<evidence type="ECO:0000256" key="1">
    <source>
        <dbReference type="ARBA" id="ARBA00004141"/>
    </source>
</evidence>
<gene>
    <name evidence="7" type="ORF">C8A05DRAFT_32563</name>
</gene>
<reference evidence="7" key="1">
    <citation type="journal article" date="2023" name="Mol. Phylogenet. Evol.">
        <title>Genome-scale phylogeny and comparative genomics of the fungal order Sordariales.</title>
        <authorList>
            <person name="Hensen N."/>
            <person name="Bonometti L."/>
            <person name="Westerberg I."/>
            <person name="Brannstrom I.O."/>
            <person name="Guillou S."/>
            <person name="Cros-Aarteil S."/>
            <person name="Calhoun S."/>
            <person name="Haridas S."/>
            <person name="Kuo A."/>
            <person name="Mondo S."/>
            <person name="Pangilinan J."/>
            <person name="Riley R."/>
            <person name="LaButti K."/>
            <person name="Andreopoulos B."/>
            <person name="Lipzen A."/>
            <person name="Chen C."/>
            <person name="Yan M."/>
            <person name="Daum C."/>
            <person name="Ng V."/>
            <person name="Clum A."/>
            <person name="Steindorff A."/>
            <person name="Ohm R.A."/>
            <person name="Martin F."/>
            <person name="Silar P."/>
            <person name="Natvig D.O."/>
            <person name="Lalanne C."/>
            <person name="Gautier V."/>
            <person name="Ament-Velasquez S.L."/>
            <person name="Kruys A."/>
            <person name="Hutchinson M.I."/>
            <person name="Powell A.J."/>
            <person name="Barry K."/>
            <person name="Miller A.N."/>
            <person name="Grigoriev I.V."/>
            <person name="Debuchy R."/>
            <person name="Gladieux P."/>
            <person name="Hiltunen Thoren M."/>
            <person name="Johannesson H."/>
        </authorList>
    </citation>
    <scope>NUCLEOTIDE SEQUENCE</scope>
    <source>
        <strain evidence="7">CBS 103.79</strain>
    </source>
</reference>
<organism evidence="7 8">
    <name type="scientific">Staphylotrichum tortipilum</name>
    <dbReference type="NCBI Taxonomy" id="2831512"/>
    <lineage>
        <taxon>Eukaryota</taxon>
        <taxon>Fungi</taxon>
        <taxon>Dikarya</taxon>
        <taxon>Ascomycota</taxon>
        <taxon>Pezizomycotina</taxon>
        <taxon>Sordariomycetes</taxon>
        <taxon>Sordariomycetidae</taxon>
        <taxon>Sordariales</taxon>
        <taxon>Chaetomiaceae</taxon>
        <taxon>Staphylotrichum</taxon>
    </lineage>
</organism>
<evidence type="ECO:0000313" key="7">
    <source>
        <dbReference type="EMBL" id="KAK3903698.1"/>
    </source>
</evidence>
<evidence type="ECO:0000256" key="4">
    <source>
        <dbReference type="ARBA" id="ARBA00023136"/>
    </source>
</evidence>
<dbReference type="PANTHER" id="PTHR31794">
    <property type="entry name" value="AUXIN EFFLUX TRANSPORTER FAMILY PROTEIN (EUROFUNG)"/>
    <property type="match status" value="1"/>
</dbReference>